<dbReference type="Gene3D" id="3.50.50.60">
    <property type="entry name" value="FAD/NAD(P)-binding domain"/>
    <property type="match status" value="1"/>
</dbReference>
<dbReference type="InterPro" id="IPR036188">
    <property type="entry name" value="FAD/NAD-bd_sf"/>
</dbReference>
<dbReference type="InterPro" id="IPR006076">
    <property type="entry name" value="FAD-dep_OxRdtase"/>
</dbReference>
<dbReference type="EMBL" id="LCCZ01000010">
    <property type="protein sequence ID" value="KKS44196.1"/>
    <property type="molecule type" value="Genomic_DNA"/>
</dbReference>
<dbReference type="Proteomes" id="UP000034875">
    <property type="component" value="Unassembled WGS sequence"/>
</dbReference>
<organism evidence="3 4">
    <name type="scientific">candidate division CPR1 bacterium GW2011_GWA2_42_17</name>
    <dbReference type="NCBI Taxonomy" id="1618341"/>
    <lineage>
        <taxon>Bacteria</taxon>
        <taxon>candidate division CPR1</taxon>
    </lineage>
</organism>
<dbReference type="Pfam" id="PF01266">
    <property type="entry name" value="DAO"/>
    <property type="match status" value="1"/>
</dbReference>
<dbReference type="PANTHER" id="PTHR13847">
    <property type="entry name" value="SARCOSINE DEHYDROGENASE-RELATED"/>
    <property type="match status" value="1"/>
</dbReference>
<evidence type="ECO:0000256" key="1">
    <source>
        <dbReference type="ARBA" id="ARBA00023002"/>
    </source>
</evidence>
<protein>
    <submittedName>
        <fullName evidence="3">FAD dependent oxidoreductase</fullName>
    </submittedName>
</protein>
<reference evidence="3 4" key="1">
    <citation type="journal article" date="2015" name="Nature">
        <title>rRNA introns, odd ribosomes, and small enigmatic genomes across a large radiation of phyla.</title>
        <authorList>
            <person name="Brown C.T."/>
            <person name="Hug L.A."/>
            <person name="Thomas B.C."/>
            <person name="Sharon I."/>
            <person name="Castelle C.J."/>
            <person name="Singh A."/>
            <person name="Wilkins M.J."/>
            <person name="Williams K.H."/>
            <person name="Banfield J.F."/>
        </authorList>
    </citation>
    <scope>NUCLEOTIDE SEQUENCE [LARGE SCALE GENOMIC DNA]</scope>
</reference>
<name>A0A0G1BCW6_9BACT</name>
<dbReference type="PATRIC" id="fig|1618341.3.peg.213"/>
<sequence length="446" mass="49105">MKNKPASPHSGDRVAIIGGGATGALCSVILAEAGFQVIALEKKAIGNGSSSRSAACIRAQFGVRETALGMAYSEDFYDHFHEYMHTPKDEQEWMIRHNGYLFLYENPAFYEAGSLKRKEVEAAWIQAQAYAAMHREVKLPVQVLTPAEVCARWPHLDGDRLIGATWCSSDGFLNHDQIYILGFRRARELDVILHQNTEVIGARVSAGRITALKTNTQGEIECDWVLNAAGAWSPRVSRVLGGMDLRISPLKRYLWFLQTRQPEVVAPNAWSDLPMTIYGMGAGRGAYSRPQPKSNELLLGWAHDDAVPEPNFVDADQDLKEPGFANTPMGERAVALMNQINDFSPVLANCGSPDRITCGYYETTPDHNPMIGFDDGLANLIHAAGFSGHGLMHAPITAHLVREIILAKGVIDKVSLPAPFEQYSMSLQTFAPNRSINLDKKEGMVL</sequence>
<dbReference type="GO" id="GO:0005737">
    <property type="term" value="C:cytoplasm"/>
    <property type="evidence" value="ECO:0007669"/>
    <property type="project" value="TreeGrafter"/>
</dbReference>
<dbReference type="AlphaFoldDB" id="A0A0G1BCW6"/>
<comment type="caution">
    <text evidence="3">The sequence shown here is derived from an EMBL/GenBank/DDBJ whole genome shotgun (WGS) entry which is preliminary data.</text>
</comment>
<gene>
    <name evidence="3" type="ORF">UV05_C0010G0012</name>
</gene>
<evidence type="ECO:0000259" key="2">
    <source>
        <dbReference type="Pfam" id="PF01266"/>
    </source>
</evidence>
<dbReference type="PANTHER" id="PTHR13847:SF287">
    <property type="entry name" value="FAD-DEPENDENT OXIDOREDUCTASE DOMAIN-CONTAINING PROTEIN 1"/>
    <property type="match status" value="1"/>
</dbReference>
<evidence type="ECO:0000313" key="4">
    <source>
        <dbReference type="Proteomes" id="UP000034875"/>
    </source>
</evidence>
<feature type="domain" description="FAD dependent oxidoreductase" evidence="2">
    <location>
        <begin position="13"/>
        <end position="403"/>
    </location>
</feature>
<dbReference type="GO" id="GO:0016491">
    <property type="term" value="F:oxidoreductase activity"/>
    <property type="evidence" value="ECO:0007669"/>
    <property type="project" value="UniProtKB-KW"/>
</dbReference>
<accession>A0A0G1BCW6</accession>
<evidence type="ECO:0000313" key="3">
    <source>
        <dbReference type="EMBL" id="KKS44196.1"/>
    </source>
</evidence>
<keyword evidence="1" id="KW-0560">Oxidoreductase</keyword>
<dbReference type="Gene3D" id="3.30.9.10">
    <property type="entry name" value="D-Amino Acid Oxidase, subunit A, domain 2"/>
    <property type="match status" value="1"/>
</dbReference>
<dbReference type="SUPFAM" id="SSF51905">
    <property type="entry name" value="FAD/NAD(P)-binding domain"/>
    <property type="match status" value="1"/>
</dbReference>
<proteinExistence type="predicted"/>